<name>A0A5C5X991_9PLAN</name>
<sequence length="99" mass="11444">MGQMNGKYTSIHVVKVHRQNTKAIWIETVDGEIHIVPRSQLKFPHGYEQGDRDFKMAIASRIVELDGIGMGLKSFDPLAERERKRVSPYRHRKNAKKKS</sequence>
<dbReference type="EMBL" id="SIHI01000001">
    <property type="protein sequence ID" value="TWT58951.1"/>
    <property type="molecule type" value="Genomic_DNA"/>
</dbReference>
<evidence type="ECO:0000313" key="1">
    <source>
        <dbReference type="EMBL" id="TWT58951.1"/>
    </source>
</evidence>
<dbReference type="AlphaFoldDB" id="A0A5C5X991"/>
<dbReference type="Proteomes" id="UP000317243">
    <property type="component" value="Unassembled WGS sequence"/>
</dbReference>
<gene>
    <name evidence="1" type="ORF">KOR42_23380</name>
</gene>
<proteinExistence type="predicted"/>
<protein>
    <submittedName>
        <fullName evidence="1">Uncharacterized protein</fullName>
    </submittedName>
</protein>
<comment type="caution">
    <text evidence="1">The sequence shown here is derived from an EMBL/GenBank/DDBJ whole genome shotgun (WGS) entry which is preliminary data.</text>
</comment>
<reference evidence="1 2" key="1">
    <citation type="submission" date="2019-02" db="EMBL/GenBank/DDBJ databases">
        <title>Deep-cultivation of Planctomycetes and their phenomic and genomic characterization uncovers novel biology.</title>
        <authorList>
            <person name="Wiegand S."/>
            <person name="Jogler M."/>
            <person name="Boedeker C."/>
            <person name="Pinto D."/>
            <person name="Vollmers J."/>
            <person name="Rivas-Marin E."/>
            <person name="Kohn T."/>
            <person name="Peeters S.H."/>
            <person name="Heuer A."/>
            <person name="Rast P."/>
            <person name="Oberbeckmann S."/>
            <person name="Bunk B."/>
            <person name="Jeske O."/>
            <person name="Meyerdierks A."/>
            <person name="Storesund J.E."/>
            <person name="Kallscheuer N."/>
            <person name="Luecker S."/>
            <person name="Lage O.M."/>
            <person name="Pohl T."/>
            <person name="Merkel B.J."/>
            <person name="Hornburger P."/>
            <person name="Mueller R.-W."/>
            <person name="Bruemmer F."/>
            <person name="Labrenz M."/>
            <person name="Spormann A.M."/>
            <person name="Op Den Camp H."/>
            <person name="Overmann J."/>
            <person name="Amann R."/>
            <person name="Jetten M.S.M."/>
            <person name="Mascher T."/>
            <person name="Medema M.H."/>
            <person name="Devos D.P."/>
            <person name="Kaster A.-K."/>
            <person name="Ovreas L."/>
            <person name="Rohde M."/>
            <person name="Galperin M.Y."/>
            <person name="Jogler C."/>
        </authorList>
    </citation>
    <scope>NUCLEOTIDE SEQUENCE [LARGE SCALE GENOMIC DNA]</scope>
    <source>
        <strain evidence="1 2">KOR42</strain>
    </source>
</reference>
<evidence type="ECO:0000313" key="2">
    <source>
        <dbReference type="Proteomes" id="UP000317243"/>
    </source>
</evidence>
<accession>A0A5C5X991</accession>
<keyword evidence="2" id="KW-1185">Reference proteome</keyword>
<organism evidence="1 2">
    <name type="scientific">Thalassoglobus neptunius</name>
    <dbReference type="NCBI Taxonomy" id="1938619"/>
    <lineage>
        <taxon>Bacteria</taxon>
        <taxon>Pseudomonadati</taxon>
        <taxon>Planctomycetota</taxon>
        <taxon>Planctomycetia</taxon>
        <taxon>Planctomycetales</taxon>
        <taxon>Planctomycetaceae</taxon>
        <taxon>Thalassoglobus</taxon>
    </lineage>
</organism>